<dbReference type="Pfam" id="PF01420">
    <property type="entry name" value="Methylase_S"/>
    <property type="match status" value="2"/>
</dbReference>
<evidence type="ECO:0000256" key="2">
    <source>
        <dbReference type="ARBA" id="ARBA00022747"/>
    </source>
</evidence>
<dbReference type="PANTHER" id="PTHR43140">
    <property type="entry name" value="TYPE-1 RESTRICTION ENZYME ECOKI SPECIFICITY PROTEIN"/>
    <property type="match status" value="1"/>
</dbReference>
<evidence type="ECO:0000256" key="1">
    <source>
        <dbReference type="ARBA" id="ARBA00010923"/>
    </source>
</evidence>
<feature type="domain" description="Type I restriction modification DNA specificity" evidence="6">
    <location>
        <begin position="24"/>
        <end position="166"/>
    </location>
</feature>
<sequence>MVNFNWQKYPVYKSSGVEWLGEIPEHWEMKRLKFISHLVYGDSLGSENREDGNINVYGSNGMIGLHSKANTLSPVIIVGRKGSFGKIQYSLFPCFCIDTAYLIDQRKTKQNLKWLCYALQILELDKISQDTGVPGLSREKAYQKLVPVSPLSEQQAIANFLDEKLAQIDEYIAKKQRIIELLKEQKTVIINQAVTKGINPDVSMKYSGIEWLGEVPEHWEVLPAFAVFKEQCVINRDLVEKNLLSLSYGKIIRKSFTNNFGLLPESFETYQIVTPGNIILRLTDLQNDKRSLRVGLVKEKGIITSAYLCLNPQNVIPEYVYTLLHIYDILKIFYSMGSGVRQNMKFKDLKRLPITFPPVSEQKEIVSFIEKKLEKIERSLTVIEKEIKLIQEYRTTLISETVTGKIDVRKYHPPQ</sequence>
<name>Q10WB5_TRIEI</name>
<evidence type="ECO:0000256" key="3">
    <source>
        <dbReference type="ARBA" id="ARBA00023125"/>
    </source>
</evidence>
<dbReference type="OrthoDB" id="9815652at2"/>
<dbReference type="GO" id="GO:0003677">
    <property type="term" value="F:DNA binding"/>
    <property type="evidence" value="ECO:0007669"/>
    <property type="project" value="UniProtKB-KW"/>
</dbReference>
<evidence type="ECO:0000259" key="6">
    <source>
        <dbReference type="Pfam" id="PF01420"/>
    </source>
</evidence>
<dbReference type="KEGG" id="ter:Tery_4472"/>
<dbReference type="PANTHER" id="PTHR43140:SF1">
    <property type="entry name" value="TYPE I RESTRICTION ENZYME ECOKI SPECIFICITY SUBUNIT"/>
    <property type="match status" value="1"/>
</dbReference>
<evidence type="ECO:0000313" key="7">
    <source>
        <dbReference type="EMBL" id="ABG53459.1"/>
    </source>
</evidence>
<dbReference type="Gene3D" id="3.90.220.20">
    <property type="entry name" value="DNA methylase specificity domains"/>
    <property type="match status" value="2"/>
</dbReference>
<dbReference type="eggNOG" id="COG0732">
    <property type="taxonomic scope" value="Bacteria"/>
</dbReference>
<dbReference type="GO" id="GO:0009307">
    <property type="term" value="P:DNA restriction-modification system"/>
    <property type="evidence" value="ECO:0007669"/>
    <property type="project" value="UniProtKB-KW"/>
</dbReference>
<comment type="similarity">
    <text evidence="1">Belongs to the type-I restriction system S methylase family.</text>
</comment>
<comment type="subunit">
    <text evidence="4">The methyltransferase is composed of M and S polypeptides.</text>
</comment>
<organism evidence="7">
    <name type="scientific">Trichodesmium erythraeum (strain IMS101)</name>
    <dbReference type="NCBI Taxonomy" id="203124"/>
    <lineage>
        <taxon>Bacteria</taxon>
        <taxon>Bacillati</taxon>
        <taxon>Cyanobacteriota</taxon>
        <taxon>Cyanophyceae</taxon>
        <taxon>Oscillatoriophycideae</taxon>
        <taxon>Oscillatoriales</taxon>
        <taxon>Microcoleaceae</taxon>
        <taxon>Trichodesmium</taxon>
    </lineage>
</organism>
<dbReference type="InterPro" id="IPR044946">
    <property type="entry name" value="Restrct_endonuc_typeI_TRD_sf"/>
</dbReference>
<accession>Q10WB5</accession>
<dbReference type="InterPro" id="IPR000055">
    <property type="entry name" value="Restrct_endonuc_typeI_TRD"/>
</dbReference>
<reference evidence="7" key="1">
    <citation type="submission" date="2006-06" db="EMBL/GenBank/DDBJ databases">
        <title>Complete sequence of Trichodesmium erythraeum IMS101.</title>
        <authorList>
            <consortium name="US DOE Joint Genome Institute"/>
            <person name="Copeland A."/>
            <person name="Lucas S."/>
            <person name="Lapidus A."/>
            <person name="Barry K."/>
            <person name="Detter J.C."/>
            <person name="Glavina del Rio T."/>
            <person name="Hammon N."/>
            <person name="Israni S."/>
            <person name="Dalin E."/>
            <person name="Tice H."/>
            <person name="Pitluck S."/>
            <person name="Kiss H."/>
            <person name="Munk A.C."/>
            <person name="Brettin T."/>
            <person name="Bruce D."/>
            <person name="Han C."/>
            <person name="Tapia R."/>
            <person name="Gilna P."/>
            <person name="Schmutz J."/>
            <person name="Larimer F."/>
            <person name="Land M."/>
            <person name="Hauser L."/>
            <person name="Kyrpides N."/>
            <person name="Kim E."/>
            <person name="Richardson P."/>
        </authorList>
    </citation>
    <scope>NUCLEOTIDE SEQUENCE [LARGE SCALE GENOMIC DNA]</scope>
    <source>
        <strain evidence="7">IMS101</strain>
    </source>
</reference>
<dbReference type="InterPro" id="IPR051212">
    <property type="entry name" value="Type-I_RE_S_subunit"/>
</dbReference>
<proteinExistence type="inferred from homology"/>
<gene>
    <name evidence="7" type="ordered locus">Tery_4472</name>
</gene>
<dbReference type="AlphaFoldDB" id="Q10WB5"/>
<dbReference type="STRING" id="203124.Tery_4472"/>
<dbReference type="REBASE" id="13431">
    <property type="entry name" value="S.TerORF4473P"/>
</dbReference>
<dbReference type="Gene3D" id="1.10.287.1120">
    <property type="entry name" value="Bipartite methylase S protein"/>
    <property type="match status" value="1"/>
</dbReference>
<protein>
    <submittedName>
        <fullName evidence="7">Restriction modification system DNA specificity domain</fullName>
    </submittedName>
</protein>
<evidence type="ECO:0000256" key="4">
    <source>
        <dbReference type="ARBA" id="ARBA00038652"/>
    </source>
</evidence>
<keyword evidence="3" id="KW-0238">DNA-binding</keyword>
<keyword evidence="5" id="KW-0175">Coiled coil</keyword>
<dbReference type="EMBL" id="CP000393">
    <property type="protein sequence ID" value="ABG53459.1"/>
    <property type="molecule type" value="Genomic_DNA"/>
</dbReference>
<dbReference type="SUPFAM" id="SSF116734">
    <property type="entry name" value="DNA methylase specificity domain"/>
    <property type="match status" value="2"/>
</dbReference>
<dbReference type="HOGENOM" id="CLU_021095_1_2_3"/>
<feature type="domain" description="Type I restriction modification DNA specificity" evidence="6">
    <location>
        <begin position="299"/>
        <end position="376"/>
    </location>
</feature>
<dbReference type="CDD" id="cd17267">
    <property type="entry name" value="RMtype1_S_EcoAO83I-TRD1-CR1_like"/>
    <property type="match status" value="1"/>
</dbReference>
<evidence type="ECO:0000256" key="5">
    <source>
        <dbReference type="SAM" id="Coils"/>
    </source>
</evidence>
<keyword evidence="2" id="KW-0680">Restriction system</keyword>
<dbReference type="RefSeq" id="WP_011613782.1">
    <property type="nucleotide sequence ID" value="NC_008312.1"/>
</dbReference>
<feature type="coiled-coil region" evidence="5">
    <location>
        <begin position="359"/>
        <end position="386"/>
    </location>
</feature>